<reference evidence="1 2" key="1">
    <citation type="submission" date="2013-03" db="EMBL/GenBank/DDBJ databases">
        <title>The Genome Sequence of Phialophora europaea CBS 101466.</title>
        <authorList>
            <consortium name="The Broad Institute Genomics Platform"/>
            <person name="Cuomo C."/>
            <person name="de Hoog S."/>
            <person name="Gorbushina A."/>
            <person name="Walker B."/>
            <person name="Young S.K."/>
            <person name="Zeng Q."/>
            <person name="Gargeya S."/>
            <person name="Fitzgerald M."/>
            <person name="Haas B."/>
            <person name="Abouelleil A."/>
            <person name="Allen A.W."/>
            <person name="Alvarado L."/>
            <person name="Arachchi H.M."/>
            <person name="Berlin A.M."/>
            <person name="Chapman S.B."/>
            <person name="Gainer-Dewar J."/>
            <person name="Goldberg J."/>
            <person name="Griggs A."/>
            <person name="Gujja S."/>
            <person name="Hansen M."/>
            <person name="Howarth C."/>
            <person name="Imamovic A."/>
            <person name="Ireland A."/>
            <person name="Larimer J."/>
            <person name="McCowan C."/>
            <person name="Murphy C."/>
            <person name="Pearson M."/>
            <person name="Poon T.W."/>
            <person name="Priest M."/>
            <person name="Roberts A."/>
            <person name="Saif S."/>
            <person name="Shea T."/>
            <person name="Sisk P."/>
            <person name="Sykes S."/>
            <person name="Wortman J."/>
            <person name="Nusbaum C."/>
            <person name="Birren B."/>
        </authorList>
    </citation>
    <scope>NUCLEOTIDE SEQUENCE [LARGE SCALE GENOMIC DNA]</scope>
    <source>
        <strain evidence="1 2">CBS 101466</strain>
    </source>
</reference>
<name>W2RIM4_CYPE1</name>
<dbReference type="InParanoid" id="W2RIM4"/>
<dbReference type="PANTHER" id="PTHR37535">
    <property type="entry name" value="FLUG DOMAIN PROTEIN"/>
    <property type="match status" value="1"/>
</dbReference>
<sequence length="136" mass="15635">MGLHAARREEFIKVDNGSYSLGQVMKFAAHRNSKTLVGHYLDDMSNIDGAAAFLDLNPRRDLTEDFRTASVKRDPGLTHSLPAKNLEDLKYRPDFLELCEQVNDLSVQITMAVTDEARKELNARRRYVYDQRQKAY</sequence>
<proteinExistence type="predicted"/>
<evidence type="ECO:0000313" key="2">
    <source>
        <dbReference type="Proteomes" id="UP000030752"/>
    </source>
</evidence>
<dbReference type="OrthoDB" id="4139230at2759"/>
<dbReference type="HOGENOM" id="CLU_1875356_0_0_1"/>
<evidence type="ECO:0000313" key="1">
    <source>
        <dbReference type="EMBL" id="ETN36180.1"/>
    </source>
</evidence>
<organism evidence="1 2">
    <name type="scientific">Cyphellophora europaea (strain CBS 101466)</name>
    <name type="common">Phialophora europaea</name>
    <dbReference type="NCBI Taxonomy" id="1220924"/>
    <lineage>
        <taxon>Eukaryota</taxon>
        <taxon>Fungi</taxon>
        <taxon>Dikarya</taxon>
        <taxon>Ascomycota</taxon>
        <taxon>Pezizomycotina</taxon>
        <taxon>Eurotiomycetes</taxon>
        <taxon>Chaetothyriomycetidae</taxon>
        <taxon>Chaetothyriales</taxon>
        <taxon>Cyphellophoraceae</taxon>
        <taxon>Cyphellophora</taxon>
    </lineage>
</organism>
<dbReference type="GeneID" id="19975796"/>
<gene>
    <name evidence="1" type="ORF">HMPREF1541_08457</name>
</gene>
<dbReference type="EMBL" id="KB822725">
    <property type="protein sequence ID" value="ETN36180.1"/>
    <property type="molecule type" value="Genomic_DNA"/>
</dbReference>
<dbReference type="PANTHER" id="PTHR37535:SF3">
    <property type="entry name" value="FLUG DOMAIN-CONTAINING PROTEIN"/>
    <property type="match status" value="1"/>
</dbReference>
<accession>W2RIM4</accession>
<dbReference type="RefSeq" id="XP_008720998.1">
    <property type="nucleotide sequence ID" value="XM_008722776.1"/>
</dbReference>
<dbReference type="STRING" id="1220924.W2RIM4"/>
<dbReference type="VEuPathDB" id="FungiDB:HMPREF1541_08457"/>
<dbReference type="Proteomes" id="UP000030752">
    <property type="component" value="Unassembled WGS sequence"/>
</dbReference>
<dbReference type="AlphaFoldDB" id="W2RIM4"/>
<keyword evidence="2" id="KW-1185">Reference proteome</keyword>
<protein>
    <submittedName>
        <fullName evidence="1">Uncharacterized protein</fullName>
    </submittedName>
</protein>